<dbReference type="Proteomes" id="UP000070339">
    <property type="component" value="Unassembled WGS sequence"/>
</dbReference>
<reference evidence="4 5" key="1">
    <citation type="journal article" date="2016" name="Int. J. Syst. Evol. Microbiol.">
        <title>Resolving the Complexity of Human Skin Metagenomes Using Single-Molecule Sequencing.</title>
        <authorList>
            <consortium name="NISC Comparative Sequencing Program"/>
            <person name="Tsai Y.C."/>
            <person name="Conlan S."/>
            <person name="Deming C."/>
            <person name="Segre J.A."/>
            <person name="Kong H.H."/>
            <person name="Korlach J."/>
            <person name="Oh J."/>
        </authorList>
    </citation>
    <scope>NUCLEOTIDE SEQUENCE [LARGE SCALE GENOMIC DNA]</scope>
    <source>
        <strain evidence="4 5">1B08</strain>
    </source>
</reference>
<sequence>MNSDKAAESTSTQGSQGSKAGAHRSSSSGLPLRGFAMVLIAVAVMLGMWGLYTLTSKDSTDTAQTGSTGVATLPAPAEGEPGAQGGPSAQPGAAGSAARGTQDAKAGQDAAGQPAKEGQDVAGREAANKDGAAAGAAGAEGAAGVERAAKDIPVNVFNNSGRANFAAEQADKLKEKGFKIGEVGNLAGDILTVPQTTVYFPAGDKDAESLARETAAQFYGAQSIPEGAIAEYPAELKAEFTKGNAVVAVLAIPQA</sequence>
<gene>
    <name evidence="4" type="ORF">WM41_2073</name>
</gene>
<evidence type="ECO:0000256" key="1">
    <source>
        <dbReference type="SAM" id="MobiDB-lite"/>
    </source>
</evidence>
<dbReference type="InterPro" id="IPR027381">
    <property type="entry name" value="LytR/CpsA/Psr_C"/>
</dbReference>
<feature type="domain" description="LytR/CpsA/Psr regulator C-terminal" evidence="3">
    <location>
        <begin position="151"/>
        <end position="218"/>
    </location>
</feature>
<comment type="caution">
    <text evidence="4">The sequence shown here is derived from an EMBL/GenBank/DDBJ whole genome shotgun (WGS) entry which is preliminary data.</text>
</comment>
<keyword evidence="2" id="KW-1133">Transmembrane helix</keyword>
<evidence type="ECO:0000313" key="4">
    <source>
        <dbReference type="EMBL" id="KXU17355.1"/>
    </source>
</evidence>
<name>A0ABR5V8K2_9CORY</name>
<feature type="region of interest" description="Disordered" evidence="1">
    <location>
        <begin position="59"/>
        <end position="133"/>
    </location>
</feature>
<feature type="region of interest" description="Disordered" evidence="1">
    <location>
        <begin position="1"/>
        <end position="28"/>
    </location>
</feature>
<keyword evidence="2" id="KW-0472">Membrane</keyword>
<protein>
    <submittedName>
        <fullName evidence="4">LytR cell envelope-related transcriptional attenuator family protein</fullName>
    </submittedName>
</protein>
<feature type="transmembrane region" description="Helical" evidence="2">
    <location>
        <begin position="34"/>
        <end position="52"/>
    </location>
</feature>
<keyword evidence="5" id="KW-1185">Reference proteome</keyword>
<evidence type="ECO:0000313" key="5">
    <source>
        <dbReference type="Proteomes" id="UP000070339"/>
    </source>
</evidence>
<dbReference type="EMBL" id="LTEB01000038">
    <property type="protein sequence ID" value="KXU17355.1"/>
    <property type="molecule type" value="Genomic_DNA"/>
</dbReference>
<feature type="compositionally biased region" description="Low complexity" evidence="1">
    <location>
        <begin position="74"/>
        <end position="116"/>
    </location>
</feature>
<dbReference type="Pfam" id="PF13399">
    <property type="entry name" value="LytR_C"/>
    <property type="match status" value="1"/>
</dbReference>
<evidence type="ECO:0000256" key="2">
    <source>
        <dbReference type="SAM" id="Phobius"/>
    </source>
</evidence>
<feature type="compositionally biased region" description="Basic and acidic residues" evidence="1">
    <location>
        <begin position="117"/>
        <end position="128"/>
    </location>
</feature>
<dbReference type="Gene3D" id="3.30.70.2390">
    <property type="match status" value="1"/>
</dbReference>
<accession>A0ABR5V8K2</accession>
<evidence type="ECO:0000259" key="3">
    <source>
        <dbReference type="Pfam" id="PF13399"/>
    </source>
</evidence>
<proteinExistence type="predicted"/>
<keyword evidence="2" id="KW-0812">Transmembrane</keyword>
<feature type="compositionally biased region" description="Polar residues" evidence="1">
    <location>
        <begin position="59"/>
        <end position="70"/>
    </location>
</feature>
<organism evidence="4 5">
    <name type="scientific">Corynebacterium simulans</name>
    <dbReference type="NCBI Taxonomy" id="146827"/>
    <lineage>
        <taxon>Bacteria</taxon>
        <taxon>Bacillati</taxon>
        <taxon>Actinomycetota</taxon>
        <taxon>Actinomycetes</taxon>
        <taxon>Mycobacteriales</taxon>
        <taxon>Corynebacteriaceae</taxon>
        <taxon>Corynebacterium</taxon>
    </lineage>
</organism>